<dbReference type="Pfam" id="PF05938">
    <property type="entry name" value="Self-incomp_S1"/>
    <property type="match status" value="1"/>
</dbReference>
<name>A0AA42AUH4_PAPNU</name>
<comment type="subcellular location">
    <subcellularLocation>
        <location evidence="1 6">Secreted</location>
    </subcellularLocation>
</comment>
<feature type="signal peptide" evidence="6">
    <location>
        <begin position="1"/>
        <end position="31"/>
    </location>
</feature>
<dbReference type="AlphaFoldDB" id="A0AA42AUH4"/>
<evidence type="ECO:0000256" key="5">
    <source>
        <dbReference type="ARBA" id="ARBA00022729"/>
    </source>
</evidence>
<proteinExistence type="inferred from homology"/>
<reference evidence="7" key="1">
    <citation type="submission" date="2022-03" db="EMBL/GenBank/DDBJ databases">
        <title>A functionally conserved STORR gene fusion in Papaver species that diverged 16.8 million years ago.</title>
        <authorList>
            <person name="Catania T."/>
        </authorList>
    </citation>
    <scope>NUCLEOTIDE SEQUENCE</scope>
    <source>
        <strain evidence="7">S-191538</strain>
    </source>
</reference>
<comment type="similarity">
    <text evidence="2 6">Belongs to the plant self-incompatibility (S1) protein family.</text>
</comment>
<dbReference type="InterPro" id="IPR010264">
    <property type="entry name" value="Self-incomp_S1"/>
</dbReference>
<dbReference type="GO" id="GO:0005576">
    <property type="term" value="C:extracellular region"/>
    <property type="evidence" value="ECO:0007669"/>
    <property type="project" value="UniProtKB-SubCell"/>
</dbReference>
<sequence length="144" mass="16727">MSKSILVSGSAGIFLFTLLTLSLFCAHLVDGKQTVTVENDIAPNVPLTIHCWSSEDDLGEHTLYYKQTFLWRFGINFWRSTKFVCDASWNDPGKDDQSKIFVHFTAYSVQRDWEKHCRNDCTWSIRRDGGYYGYVGRFPFVKMF</sequence>
<evidence type="ECO:0000313" key="7">
    <source>
        <dbReference type="EMBL" id="MCL7041712.1"/>
    </source>
</evidence>
<gene>
    <name evidence="7" type="ORF">MKW94_000051</name>
</gene>
<evidence type="ECO:0000256" key="1">
    <source>
        <dbReference type="ARBA" id="ARBA00004613"/>
    </source>
</evidence>
<protein>
    <recommendedName>
        <fullName evidence="6">S-protein homolog</fullName>
    </recommendedName>
</protein>
<accession>A0AA42AUH4</accession>
<dbReference type="Proteomes" id="UP001177140">
    <property type="component" value="Unassembled WGS sequence"/>
</dbReference>
<evidence type="ECO:0000256" key="6">
    <source>
        <dbReference type="RuleBase" id="RU367044"/>
    </source>
</evidence>
<evidence type="ECO:0000256" key="3">
    <source>
        <dbReference type="ARBA" id="ARBA00022471"/>
    </source>
</evidence>
<dbReference type="PANTHER" id="PTHR31232">
    <property type="match status" value="1"/>
</dbReference>
<keyword evidence="3 6" id="KW-0713">Self-incompatibility</keyword>
<keyword evidence="8" id="KW-1185">Reference proteome</keyword>
<comment type="caution">
    <text evidence="7">The sequence shown here is derived from an EMBL/GenBank/DDBJ whole genome shotgun (WGS) entry which is preliminary data.</text>
</comment>
<dbReference type="EMBL" id="JAJJMA010226623">
    <property type="protein sequence ID" value="MCL7041712.1"/>
    <property type="molecule type" value="Genomic_DNA"/>
</dbReference>
<evidence type="ECO:0000313" key="8">
    <source>
        <dbReference type="Proteomes" id="UP001177140"/>
    </source>
</evidence>
<dbReference type="GO" id="GO:0060320">
    <property type="term" value="P:rejection of self pollen"/>
    <property type="evidence" value="ECO:0007669"/>
    <property type="project" value="UniProtKB-KW"/>
</dbReference>
<evidence type="ECO:0000256" key="4">
    <source>
        <dbReference type="ARBA" id="ARBA00022525"/>
    </source>
</evidence>
<dbReference type="PANTHER" id="PTHR31232:SF18">
    <property type="entry name" value="S-PROTEIN HOMOLOG"/>
    <property type="match status" value="1"/>
</dbReference>
<keyword evidence="4 6" id="KW-0964">Secreted</keyword>
<keyword evidence="5 6" id="KW-0732">Signal</keyword>
<organism evidence="7 8">
    <name type="scientific">Papaver nudicaule</name>
    <name type="common">Iceland poppy</name>
    <dbReference type="NCBI Taxonomy" id="74823"/>
    <lineage>
        <taxon>Eukaryota</taxon>
        <taxon>Viridiplantae</taxon>
        <taxon>Streptophyta</taxon>
        <taxon>Embryophyta</taxon>
        <taxon>Tracheophyta</taxon>
        <taxon>Spermatophyta</taxon>
        <taxon>Magnoliopsida</taxon>
        <taxon>Ranunculales</taxon>
        <taxon>Papaveraceae</taxon>
        <taxon>Papaveroideae</taxon>
        <taxon>Papaver</taxon>
    </lineage>
</organism>
<feature type="chain" id="PRO_5041485133" description="S-protein homolog" evidence="6">
    <location>
        <begin position="32"/>
        <end position="144"/>
    </location>
</feature>
<evidence type="ECO:0000256" key="2">
    <source>
        <dbReference type="ARBA" id="ARBA00005581"/>
    </source>
</evidence>